<evidence type="ECO:0000256" key="11">
    <source>
        <dbReference type="ARBA" id="ARBA00076553"/>
    </source>
</evidence>
<dbReference type="GO" id="GO:0140042">
    <property type="term" value="P:lipid droplet formation"/>
    <property type="evidence" value="ECO:0007669"/>
    <property type="project" value="EnsemblFungi"/>
</dbReference>
<dbReference type="EMBL" id="KV454212">
    <property type="protein sequence ID" value="ODQ58324.1"/>
    <property type="molecule type" value="Genomic_DNA"/>
</dbReference>
<dbReference type="GO" id="GO:0006672">
    <property type="term" value="P:ceramide metabolic process"/>
    <property type="evidence" value="ECO:0007669"/>
    <property type="project" value="EnsemblFungi"/>
</dbReference>
<dbReference type="GeneID" id="30199428"/>
<dbReference type="InterPro" id="IPR003386">
    <property type="entry name" value="LACT/PDAT_acylTrfase"/>
</dbReference>
<reference evidence="14 15" key="1">
    <citation type="journal article" date="2016" name="Proc. Natl. Acad. Sci. U.S.A.">
        <title>Comparative genomics of biotechnologically important yeasts.</title>
        <authorList>
            <person name="Riley R."/>
            <person name="Haridas S."/>
            <person name="Wolfe K.H."/>
            <person name="Lopes M.R."/>
            <person name="Hittinger C.T."/>
            <person name="Goeker M."/>
            <person name="Salamov A.A."/>
            <person name="Wisecaver J.H."/>
            <person name="Long T.M."/>
            <person name="Calvey C.H."/>
            <person name="Aerts A.L."/>
            <person name="Barry K.W."/>
            <person name="Choi C."/>
            <person name="Clum A."/>
            <person name="Coughlan A.Y."/>
            <person name="Deshpande S."/>
            <person name="Douglass A.P."/>
            <person name="Hanson S.J."/>
            <person name="Klenk H.-P."/>
            <person name="LaButti K.M."/>
            <person name="Lapidus A."/>
            <person name="Lindquist E.A."/>
            <person name="Lipzen A.M."/>
            <person name="Meier-Kolthoff J.P."/>
            <person name="Ohm R.A."/>
            <person name="Otillar R.P."/>
            <person name="Pangilinan J.L."/>
            <person name="Peng Y."/>
            <person name="Rokas A."/>
            <person name="Rosa C.A."/>
            <person name="Scheuner C."/>
            <person name="Sibirny A.A."/>
            <person name="Slot J.C."/>
            <person name="Stielow J.B."/>
            <person name="Sun H."/>
            <person name="Kurtzman C.P."/>
            <person name="Blackwell M."/>
            <person name="Grigoriev I.V."/>
            <person name="Jeffries T.W."/>
        </authorList>
    </citation>
    <scope>NUCLEOTIDE SEQUENCE [LARGE SCALE GENOMIC DNA]</scope>
    <source>
        <strain evidence="15">ATCC 58044 / CBS 1984 / NCYC 433 / NRRL Y-366-8</strain>
    </source>
</reference>
<evidence type="ECO:0000256" key="6">
    <source>
        <dbReference type="ARBA" id="ARBA00023136"/>
    </source>
</evidence>
<dbReference type="STRING" id="683960.A0A1E3NZ81"/>
<feature type="transmembrane region" description="Helical" evidence="13">
    <location>
        <begin position="68"/>
        <end position="86"/>
    </location>
</feature>
<keyword evidence="15" id="KW-1185">Reference proteome</keyword>
<dbReference type="GO" id="GO:0005637">
    <property type="term" value="C:nuclear inner membrane"/>
    <property type="evidence" value="ECO:0007669"/>
    <property type="project" value="EnsemblFungi"/>
</dbReference>
<comment type="catalytic activity">
    <reaction evidence="8">
        <text>a glycerophospholipid + a 1,2-diacyl-sn-glycerol = a monoacylglycerophospholipid + a triacyl-sn-glycerol</text>
        <dbReference type="Rhea" id="RHEA:14057"/>
        <dbReference type="ChEBI" id="CHEBI:17815"/>
        <dbReference type="ChEBI" id="CHEBI:64615"/>
        <dbReference type="ChEBI" id="CHEBI:136912"/>
        <dbReference type="ChEBI" id="CHEBI:136913"/>
        <dbReference type="EC" id="2.3.1.158"/>
    </reaction>
</comment>
<dbReference type="GO" id="GO:0005811">
    <property type="term" value="C:lipid droplet"/>
    <property type="evidence" value="ECO:0007669"/>
    <property type="project" value="EnsemblFungi"/>
</dbReference>
<dbReference type="GO" id="GO:0097038">
    <property type="term" value="C:perinuclear endoplasmic reticulum"/>
    <property type="evidence" value="ECO:0007669"/>
    <property type="project" value="EnsemblFungi"/>
</dbReference>
<dbReference type="Gene3D" id="3.40.50.1820">
    <property type="entry name" value="alpha/beta hydrolase"/>
    <property type="match status" value="1"/>
</dbReference>
<dbReference type="EC" id="2.3.1.158" evidence="9"/>
<dbReference type="PANTHER" id="PTHR11440">
    <property type="entry name" value="LECITHIN-CHOLESTEROL ACYLTRANSFERASE-RELATED"/>
    <property type="match status" value="1"/>
</dbReference>
<dbReference type="AlphaFoldDB" id="A0A1E3NZ81"/>
<keyword evidence="7" id="KW-0012">Acyltransferase</keyword>
<dbReference type="GO" id="GO:0005789">
    <property type="term" value="C:endoplasmic reticulum membrane"/>
    <property type="evidence" value="ECO:0007669"/>
    <property type="project" value="UniProtKB-SubCell"/>
</dbReference>
<evidence type="ECO:0000313" key="14">
    <source>
        <dbReference type="EMBL" id="ODQ58324.1"/>
    </source>
</evidence>
<feature type="compositionally biased region" description="Acidic residues" evidence="12">
    <location>
        <begin position="25"/>
        <end position="35"/>
    </location>
</feature>
<sequence length="647" mass="73116">MPLKKRSNKTSKHKNLEEKSRLDNDELIEISEDSESTPATNSKNGGSKITSSTSAKPAKKAVKESRRFVFLLGALVGVLIAVYFGAVQHGATDFEKLVNFESLQDYLDDWKDVIPNGVQNALNDFKQSSPGDGKDFSEDFSVGKAMKAENNLTDKYPVIMVPGVISTGIESWSLEGTKDCPSQPHYRKRLWGSMYMLRTMFLDKTCWLKHIMLDEETGLDPPGIKLRAAQGFEAVDFFMAGYWIWNKILQNLSVIGYEPNKMVTAAYDWRLSYLDLEKRDQYFSRMKQQIELRFKISGEKSILIGHSMGSQIVFYFMKWVEAEGEHFGNGGKDWVNKYIAAFIDISGSVLGAPKAVPALISGEMKDTVQLNALAVYGLEKFFSRRERLDMMRTFGGLASMFPKGGDLIWGNLNGALEDVLHNNTDTFGNFIRFEKPIGKFSAKNLTMSDSIDFLLDNSPEWFNRRTKEHYSYGVAKSPKELKENEKFFNKWSNPLEVPLPNAPELKIFCFYGVGNPTERSYIYQEEEDKEISKLNVSILSKSDKQSVFFTDGDGTIPIMTHAMCHKWKTSPNYNPGGSQIKIVEMKHAPDRFDIRGGAKTAEHVDILGSAELNELVLKVASGRDDLIQERVVTNMTEWVASMDFGFE</sequence>
<feature type="region of interest" description="Disordered" evidence="12">
    <location>
        <begin position="1"/>
        <end position="57"/>
    </location>
</feature>
<comment type="subcellular location">
    <subcellularLocation>
        <location evidence="1">Endoplasmic reticulum membrane</location>
        <topology evidence="1">Single-pass type II membrane protein</topology>
    </subcellularLocation>
</comment>
<organism evidence="14 15">
    <name type="scientific">Wickerhamomyces anomalus (strain ATCC 58044 / CBS 1984 / NCYC 433 / NRRL Y-366-8)</name>
    <name type="common">Yeast</name>
    <name type="synonym">Hansenula anomala</name>
    <dbReference type="NCBI Taxonomy" id="683960"/>
    <lineage>
        <taxon>Eukaryota</taxon>
        <taxon>Fungi</taxon>
        <taxon>Dikarya</taxon>
        <taxon>Ascomycota</taxon>
        <taxon>Saccharomycotina</taxon>
        <taxon>Saccharomycetes</taxon>
        <taxon>Phaffomycetales</taxon>
        <taxon>Wickerhamomycetaceae</taxon>
        <taxon>Wickerhamomyces</taxon>
    </lineage>
</organism>
<accession>A0A1E3NZ81</accession>
<keyword evidence="3" id="KW-0808">Transferase</keyword>
<evidence type="ECO:0000256" key="7">
    <source>
        <dbReference type="ARBA" id="ARBA00023315"/>
    </source>
</evidence>
<evidence type="ECO:0000256" key="2">
    <source>
        <dbReference type="ARBA" id="ARBA00010701"/>
    </source>
</evidence>
<evidence type="ECO:0000256" key="4">
    <source>
        <dbReference type="ARBA" id="ARBA00022692"/>
    </source>
</evidence>
<dbReference type="Proteomes" id="UP000094112">
    <property type="component" value="Unassembled WGS sequence"/>
</dbReference>
<keyword evidence="6 13" id="KW-0472">Membrane</keyword>
<dbReference type="RefSeq" id="XP_019037531.1">
    <property type="nucleotide sequence ID" value="XM_019182182.1"/>
</dbReference>
<feature type="compositionally biased region" description="Polar residues" evidence="12">
    <location>
        <begin position="37"/>
        <end position="55"/>
    </location>
</feature>
<name>A0A1E3NZ81_WICAA</name>
<evidence type="ECO:0000313" key="15">
    <source>
        <dbReference type="Proteomes" id="UP000094112"/>
    </source>
</evidence>
<dbReference type="FunFam" id="3.40.50.1820:FF:000160">
    <property type="entry name" value="Phospholipid:diacylglycerol acyltransferase 1"/>
    <property type="match status" value="1"/>
</dbReference>
<feature type="compositionally biased region" description="Basic and acidic residues" evidence="12">
    <location>
        <begin position="14"/>
        <end position="24"/>
    </location>
</feature>
<evidence type="ECO:0000256" key="1">
    <source>
        <dbReference type="ARBA" id="ARBA00004648"/>
    </source>
</evidence>
<evidence type="ECO:0000256" key="5">
    <source>
        <dbReference type="ARBA" id="ARBA00022989"/>
    </source>
</evidence>
<comment type="similarity">
    <text evidence="2">Belongs to the AB hydrolase superfamily. Lipase family.</text>
</comment>
<dbReference type="GO" id="GO:0046027">
    <property type="term" value="F:phospholipid:diacylglycerol acyltransferase activity"/>
    <property type="evidence" value="ECO:0007669"/>
    <property type="project" value="UniProtKB-EC"/>
</dbReference>
<proteinExistence type="inferred from homology"/>
<keyword evidence="5 13" id="KW-1133">Transmembrane helix</keyword>
<feature type="compositionally biased region" description="Basic residues" evidence="12">
    <location>
        <begin position="1"/>
        <end position="13"/>
    </location>
</feature>
<dbReference type="GO" id="GO:0032541">
    <property type="term" value="C:cortical endoplasmic reticulum"/>
    <property type="evidence" value="ECO:0007669"/>
    <property type="project" value="EnsemblFungi"/>
</dbReference>
<dbReference type="GO" id="GO:0019432">
    <property type="term" value="P:triglyceride biosynthetic process"/>
    <property type="evidence" value="ECO:0007669"/>
    <property type="project" value="EnsemblFungi"/>
</dbReference>
<evidence type="ECO:0000256" key="13">
    <source>
        <dbReference type="SAM" id="Phobius"/>
    </source>
</evidence>
<dbReference type="SUPFAM" id="SSF53474">
    <property type="entry name" value="alpha/beta-Hydrolases"/>
    <property type="match status" value="1"/>
</dbReference>
<keyword evidence="4 13" id="KW-0812">Transmembrane</keyword>
<evidence type="ECO:0000256" key="8">
    <source>
        <dbReference type="ARBA" id="ARBA00051335"/>
    </source>
</evidence>
<evidence type="ECO:0000256" key="12">
    <source>
        <dbReference type="SAM" id="MobiDB-lite"/>
    </source>
</evidence>
<dbReference type="InterPro" id="IPR029058">
    <property type="entry name" value="AB_hydrolase_fold"/>
</dbReference>
<gene>
    <name evidence="14" type="ORF">WICANDRAFT_34405</name>
</gene>
<protein>
    <recommendedName>
        <fullName evidence="10">Phospholipid:diacylglycerol acyltransferase</fullName>
        <ecNumber evidence="9">2.3.1.158</ecNumber>
    </recommendedName>
    <alternativeName>
        <fullName evidence="11">Triacylglycerol synthase</fullName>
    </alternativeName>
</protein>
<evidence type="ECO:0000256" key="3">
    <source>
        <dbReference type="ARBA" id="ARBA00022679"/>
    </source>
</evidence>
<evidence type="ECO:0000256" key="9">
    <source>
        <dbReference type="ARBA" id="ARBA00066405"/>
    </source>
</evidence>
<dbReference type="Pfam" id="PF02450">
    <property type="entry name" value="LCAT"/>
    <property type="match status" value="1"/>
</dbReference>
<dbReference type="GO" id="GO:0055091">
    <property type="term" value="P:phospholipid homeostasis"/>
    <property type="evidence" value="ECO:0007669"/>
    <property type="project" value="EnsemblFungi"/>
</dbReference>
<dbReference type="GO" id="GO:0008374">
    <property type="term" value="F:O-acyltransferase activity"/>
    <property type="evidence" value="ECO:0007669"/>
    <property type="project" value="InterPro"/>
</dbReference>
<evidence type="ECO:0000256" key="10">
    <source>
        <dbReference type="ARBA" id="ARBA00071325"/>
    </source>
</evidence>
<dbReference type="OrthoDB" id="190846at2759"/>